<sequence length="680" mass="76653">MFYRCELLINGLRYRVTNDLENWDEVKASFKRNDYDGVIRTFSNKFSFAGDARILLLKQYDEDYLNASASIIISTRNNSWLYNERFSCALNFSTLQDNGSILQINAVDDSVASMIKAKRGTQYEYPVEEVKSPIPLVYDGLELSESAKWIPTGDIYNGEVGEIPDQDNFVSMDFAERWLPMSLYTEATDINIGNATEISDQSYISITEYYLNDNGTEVLDERKDDGTLIYAVKSINLSVDIDFKFWISYNIISPWGWTNGVRFRLAKIGTDKKTLETISEVFYETYSTGLIEKEYSAHHDIFLAKGEKLVLLCKVQSGREQSGPNLAALYPVDSKSRVTISWKNRINPVEMDVVNPGTLLNRLLKSINGGKDGLTGVIESMGDGRLDNCMLLAAESARKIPGAKIYTSFTKFASWMSYVFGYAYDISGNTITFRHRGKYFSDDVVKKIDDLSDYEMKVNSALVYSRIRIGFDKQDYDTANGKDEFRFTNEYTTGVTMTDNSLEMISPYRADAYGIEFLADKIGEDTTDNESDTDLFMVGVKSDSSGLKYILNRDYLMGGVLSPDTMFNAMFSPSSMVLANEAYIGSSVEMLTFASSDGNSDVGIDEMGESRDIILSKRMFTVAEVEFETSDVELPEDLTGIVEFEHQGKVIQGYYQQADYNFTKSQSSKVTLIVKNSNSL</sequence>
<keyword evidence="2" id="KW-1185">Reference proteome</keyword>
<dbReference type="Proteomes" id="UP000005974">
    <property type="component" value="Unassembled WGS sequence"/>
</dbReference>
<dbReference type="OrthoDB" id="1049970at2"/>
<name>I9F9A0_9BACT</name>
<dbReference type="RefSeq" id="WP_007849826.1">
    <property type="nucleotide sequence ID" value="NZ_JH724136.1"/>
</dbReference>
<evidence type="ECO:0000313" key="1">
    <source>
        <dbReference type="EMBL" id="EIY29729.1"/>
    </source>
</evidence>
<organism evidence="1 2">
    <name type="scientific">Phocaeicola dorei CL02T12C06</name>
    <dbReference type="NCBI Taxonomy" id="997876"/>
    <lineage>
        <taxon>Bacteria</taxon>
        <taxon>Pseudomonadati</taxon>
        <taxon>Bacteroidota</taxon>
        <taxon>Bacteroidia</taxon>
        <taxon>Bacteroidales</taxon>
        <taxon>Bacteroidaceae</taxon>
        <taxon>Phocaeicola</taxon>
    </lineage>
</organism>
<dbReference type="PATRIC" id="fig|997876.3.peg.3916"/>
<comment type="caution">
    <text evidence="1">The sequence shown here is derived from an EMBL/GenBank/DDBJ whole genome shotgun (WGS) entry which is preliminary data.</text>
</comment>
<dbReference type="HOGENOM" id="CLU_413706_0_0_10"/>
<protein>
    <submittedName>
        <fullName evidence="1">Uncharacterized protein</fullName>
    </submittedName>
</protein>
<dbReference type="EMBL" id="AGXJ01000069">
    <property type="protein sequence ID" value="EIY29729.1"/>
    <property type="molecule type" value="Genomic_DNA"/>
</dbReference>
<accession>I9F9A0</accession>
<evidence type="ECO:0000313" key="2">
    <source>
        <dbReference type="Proteomes" id="UP000005974"/>
    </source>
</evidence>
<gene>
    <name evidence="1" type="ORF">HMPREF1064_03751</name>
</gene>
<dbReference type="AlphaFoldDB" id="I9F9A0"/>
<reference evidence="1 2" key="1">
    <citation type="submission" date="2012-02" db="EMBL/GenBank/DDBJ databases">
        <title>The Genome Sequence of Bacteroides dorei CL02T12C06.</title>
        <authorList>
            <consortium name="The Broad Institute Genome Sequencing Platform"/>
            <person name="Earl A."/>
            <person name="Ward D."/>
            <person name="Feldgarden M."/>
            <person name="Gevers D."/>
            <person name="Zitomersky N.L."/>
            <person name="Coyne M.J."/>
            <person name="Comstock L.E."/>
            <person name="Young S.K."/>
            <person name="Zeng Q."/>
            <person name="Gargeya S."/>
            <person name="Fitzgerald M."/>
            <person name="Haas B."/>
            <person name="Abouelleil A."/>
            <person name="Alvarado L."/>
            <person name="Arachchi H.M."/>
            <person name="Berlin A."/>
            <person name="Chapman S.B."/>
            <person name="Gearin G."/>
            <person name="Goldberg J."/>
            <person name="Griggs A."/>
            <person name="Gujja S."/>
            <person name="Hansen M."/>
            <person name="Heiman D."/>
            <person name="Howarth C."/>
            <person name="Larimer J."/>
            <person name="Lui A."/>
            <person name="MacDonald P.J.P."/>
            <person name="McCowen C."/>
            <person name="Montmayeur A."/>
            <person name="Murphy C."/>
            <person name="Neiman D."/>
            <person name="Pearson M."/>
            <person name="Priest M."/>
            <person name="Roberts A."/>
            <person name="Saif S."/>
            <person name="Shea T."/>
            <person name="Sisk P."/>
            <person name="Stolte C."/>
            <person name="Sykes S."/>
            <person name="Wortman J."/>
            <person name="Nusbaum C."/>
            <person name="Birren B."/>
        </authorList>
    </citation>
    <scope>NUCLEOTIDE SEQUENCE [LARGE SCALE GENOMIC DNA]</scope>
    <source>
        <strain evidence="1 2">CL02T12C06</strain>
    </source>
</reference>
<proteinExistence type="predicted"/>